<feature type="domain" description="Putative E3 ubiquitin-protein ligase LIN ARM-like" evidence="4">
    <location>
        <begin position="669"/>
        <end position="816"/>
    </location>
</feature>
<dbReference type="Proteomes" id="UP000823749">
    <property type="component" value="Chromosome 4"/>
</dbReference>
<dbReference type="PANTHER" id="PTHR35549">
    <property type="entry name" value="OS04G0584500 PROTEIN"/>
    <property type="match status" value="1"/>
</dbReference>
<proteinExistence type="predicted"/>
<protein>
    <recommendedName>
        <fullName evidence="8">ARM repeat superfamily protein</fullName>
    </recommendedName>
</protein>
<keyword evidence="2" id="KW-0472">Membrane</keyword>
<feature type="region of interest" description="Disordered" evidence="1">
    <location>
        <begin position="320"/>
        <end position="348"/>
    </location>
</feature>
<keyword evidence="7" id="KW-1185">Reference proteome</keyword>
<comment type="caution">
    <text evidence="6">The sequence shown here is derived from an EMBL/GenBank/DDBJ whole genome shotgun (WGS) entry which is preliminary data.</text>
</comment>
<dbReference type="InterPro" id="IPR056514">
    <property type="entry name" value="ARM_LIN_2nd"/>
</dbReference>
<evidence type="ECO:0000313" key="6">
    <source>
        <dbReference type="EMBL" id="KAG5555076.1"/>
    </source>
</evidence>
<feature type="domain" description="XPG-I" evidence="3">
    <location>
        <begin position="1023"/>
        <end position="1062"/>
    </location>
</feature>
<evidence type="ECO:0000313" key="7">
    <source>
        <dbReference type="Proteomes" id="UP000823749"/>
    </source>
</evidence>
<evidence type="ECO:0000256" key="1">
    <source>
        <dbReference type="SAM" id="MobiDB-lite"/>
    </source>
</evidence>
<dbReference type="Pfam" id="PF23654">
    <property type="entry name" value="ARM_LIN_2nd"/>
    <property type="match status" value="1"/>
</dbReference>
<name>A0AAV6KRN6_9ERIC</name>
<accession>A0AAV6KRN6</accession>
<dbReference type="InterPro" id="IPR011989">
    <property type="entry name" value="ARM-like"/>
</dbReference>
<evidence type="ECO:0000259" key="3">
    <source>
        <dbReference type="Pfam" id="PF00867"/>
    </source>
</evidence>
<dbReference type="SUPFAM" id="SSF48371">
    <property type="entry name" value="ARM repeat"/>
    <property type="match status" value="1"/>
</dbReference>
<evidence type="ECO:0000259" key="4">
    <source>
        <dbReference type="Pfam" id="PF23628"/>
    </source>
</evidence>
<dbReference type="Gene3D" id="3.40.50.1010">
    <property type="entry name" value="5'-nuclease"/>
    <property type="match status" value="1"/>
</dbReference>
<feature type="domain" description="Putative E3 ubiquitin-protein ligase LIN ARM-like" evidence="4">
    <location>
        <begin position="834"/>
        <end position="942"/>
    </location>
</feature>
<dbReference type="SUPFAM" id="SSF88723">
    <property type="entry name" value="PIN domain-like"/>
    <property type="match status" value="1"/>
</dbReference>
<dbReference type="EMBL" id="JACTNZ010000004">
    <property type="protein sequence ID" value="KAG5555076.1"/>
    <property type="molecule type" value="Genomic_DNA"/>
</dbReference>
<dbReference type="InterPro" id="IPR006086">
    <property type="entry name" value="XPG-I_dom"/>
</dbReference>
<dbReference type="InterPro" id="IPR055566">
    <property type="entry name" value="ARM_LIN"/>
</dbReference>
<dbReference type="AlphaFoldDB" id="A0AAV6KRN6"/>
<organism evidence="6 7">
    <name type="scientific">Rhododendron griersonianum</name>
    <dbReference type="NCBI Taxonomy" id="479676"/>
    <lineage>
        <taxon>Eukaryota</taxon>
        <taxon>Viridiplantae</taxon>
        <taxon>Streptophyta</taxon>
        <taxon>Embryophyta</taxon>
        <taxon>Tracheophyta</taxon>
        <taxon>Spermatophyta</taxon>
        <taxon>Magnoliopsida</taxon>
        <taxon>eudicotyledons</taxon>
        <taxon>Gunneridae</taxon>
        <taxon>Pentapetalae</taxon>
        <taxon>asterids</taxon>
        <taxon>Ericales</taxon>
        <taxon>Ericaceae</taxon>
        <taxon>Ericoideae</taxon>
        <taxon>Rhodoreae</taxon>
        <taxon>Rhododendron</taxon>
    </lineage>
</organism>
<sequence length="1143" mass="128310">MKTPNVRLQMHQIALLPKERSIRIGKDKPGHKHLVEIRLVVQVKSDGSVDGDGDGDGGGGVNGFINSWEKWLKNGAAYHGSNIIVGMWIHITIIIKMRSLLDSADCNYGNFRKLQGDEWQVALHLLQAVLLSPRVVWTQFVPKLCESLFVSCMASERQEMAGRSLKSEVLVDFDEGEMGEKTADMARRYKAWLTYYQVMSYGELPKRNSGCGDIASADDDSQFFENRKATGTESSNVREYEKSLLSYRNKINPFNPIHFEKVHPLDPQGYITPITSKKSKVSDIVELEDPTEAHTDSEQVYSEHEARTSSKCIQDLLTESQSDTPISENSCSSSSSDEDDFEVYTGDTGTSKKKVIKADIPRPRISNQKQVAPCSKLGPEFAISLPRAPGNLAHEEYITNSNIERCYRSFSAFELSILEIREIDSFTPSTSHEEEGRPDQRSLHQHDLQTFDNLKSTSLKTCHFTQMDQKRSSKRSIKRGKQNQYFPRKPTRVCSHPRNGSEIELLGILEKAISKLCFSEGLGRFDEDHTVEIVRTYEMLSNKRGVKYTLVKDIILDQLLTAISASKEVGVIRASVAILSTLASVNKGVIQDINKNGLPLCNLVSALKRNVHEAAVLIYLINPPPATIKTLELLPTLVEVVSTSKRYKGGLASLLPTPPAASLMIIEVLVTSFDYGTNNMHLAAINSPRVLYGLLNAPRNNNMEDFTSLATILVKCMRFDGQCRKYISKSAPVGPFLSLLRSNQERAKLIALEFFNEILCMPRSSATNVLRQIQKEGSVNNMHILALRIQQSEREYKLLAANLLLQLDILERKEKKIILERLKMQVKGKDSSPFRYDIKLSKQDSATDTWCEKIARSATKTGEPLFHALKTGLNSEIKKVSRECLTIIAWVGCGIARTQDNLRHTACEILLTAVEQFLHPGLELEERLLACLCIYNYASGKDLLCRQQLPHPPLSPSGRSTTPPSLLFSLFFVFPHLKFSLSYAPSRFRGEVHRRGSETRSQLLITGLQGFLEFNRELLELLGMPILKAKREAEGLCAQLNGEGQVDACITANSDAFLFGAHCDIIFIWLLLLFLLHIVNMMVMVVVMMVVLNLDMVIWNWLECRAWMSIDSRFGHWLIIKSCWLGKSIVSSTAMGTIIRGAI</sequence>
<gene>
    <name evidence="6" type="ORF">RHGRI_012567</name>
</gene>
<feature type="compositionally biased region" description="Basic residues" evidence="1">
    <location>
        <begin position="472"/>
        <end position="481"/>
    </location>
</feature>
<dbReference type="InterPro" id="IPR029060">
    <property type="entry name" value="PIN-like_dom_sf"/>
</dbReference>
<dbReference type="PANTHER" id="PTHR35549:SF2">
    <property type="entry name" value="TRANSDUCIN_WD40 REPEAT-LIKE SUPERFAMILY PROTEIN"/>
    <property type="match status" value="1"/>
</dbReference>
<dbReference type="Gene3D" id="1.25.10.10">
    <property type="entry name" value="Leucine-rich Repeat Variant"/>
    <property type="match status" value="1"/>
</dbReference>
<feature type="region of interest" description="Disordered" evidence="1">
    <location>
        <begin position="465"/>
        <end position="494"/>
    </location>
</feature>
<evidence type="ECO:0008006" key="8">
    <source>
        <dbReference type="Google" id="ProtNLM"/>
    </source>
</evidence>
<keyword evidence="2" id="KW-0812">Transmembrane</keyword>
<dbReference type="InterPro" id="IPR016024">
    <property type="entry name" value="ARM-type_fold"/>
</dbReference>
<reference evidence="6" key="1">
    <citation type="submission" date="2020-08" db="EMBL/GenBank/DDBJ databases">
        <title>Plant Genome Project.</title>
        <authorList>
            <person name="Zhang R.-G."/>
        </authorList>
    </citation>
    <scope>NUCLEOTIDE SEQUENCE</scope>
    <source>
        <strain evidence="6">WSP0</strain>
        <tissue evidence="6">Leaf</tissue>
    </source>
</reference>
<dbReference type="Pfam" id="PF23628">
    <property type="entry name" value="ARM_LIN_C"/>
    <property type="match status" value="2"/>
</dbReference>
<dbReference type="Pfam" id="PF00867">
    <property type="entry name" value="XPG_I"/>
    <property type="match status" value="1"/>
</dbReference>
<feature type="transmembrane region" description="Helical" evidence="2">
    <location>
        <begin position="1066"/>
        <end position="1092"/>
    </location>
</feature>
<evidence type="ECO:0000259" key="5">
    <source>
        <dbReference type="Pfam" id="PF23654"/>
    </source>
</evidence>
<evidence type="ECO:0000256" key="2">
    <source>
        <dbReference type="SAM" id="Phobius"/>
    </source>
</evidence>
<dbReference type="GO" id="GO:0004518">
    <property type="term" value="F:nuclease activity"/>
    <property type="evidence" value="ECO:0007669"/>
    <property type="project" value="InterPro"/>
</dbReference>
<feature type="domain" description="Putative E3 ubiquitin-protein ligase LIN ARM repeats" evidence="5">
    <location>
        <begin position="504"/>
        <end position="667"/>
    </location>
</feature>
<keyword evidence="2" id="KW-1133">Transmembrane helix</keyword>